<keyword evidence="2" id="KW-1185">Reference proteome</keyword>
<name>A0A1D8UR31_9PROT</name>
<evidence type="ECO:0000313" key="1">
    <source>
        <dbReference type="EMBL" id="AOX16091.1"/>
    </source>
</evidence>
<gene>
    <name evidence="1" type="ORF">A0U89_01910</name>
</gene>
<dbReference type="AlphaFoldDB" id="A0A1D8UR31"/>
<proteinExistence type="predicted"/>
<evidence type="ECO:0000313" key="2">
    <source>
        <dbReference type="Proteomes" id="UP000179145"/>
    </source>
</evidence>
<organism evidence="1 2">
    <name type="scientific">Kozakia baliensis</name>
    <dbReference type="NCBI Taxonomy" id="153496"/>
    <lineage>
        <taxon>Bacteria</taxon>
        <taxon>Pseudomonadati</taxon>
        <taxon>Pseudomonadota</taxon>
        <taxon>Alphaproteobacteria</taxon>
        <taxon>Acetobacterales</taxon>
        <taxon>Acetobacteraceae</taxon>
        <taxon>Kozakia</taxon>
    </lineage>
</organism>
<dbReference type="Proteomes" id="UP000179145">
    <property type="component" value="Chromosome"/>
</dbReference>
<accession>A0A1D8UR31</accession>
<protein>
    <submittedName>
        <fullName evidence="1">Uncharacterized protein</fullName>
    </submittedName>
</protein>
<dbReference type="KEGG" id="kba:A0U89_01910"/>
<dbReference type="EMBL" id="CP014674">
    <property type="protein sequence ID" value="AOX16091.1"/>
    <property type="molecule type" value="Genomic_DNA"/>
</dbReference>
<sequence>MGFGKIAEKRTNIGSGNGVEIFVAIEKADPVVIVAIKGNRFPIGVETAGGKFGTRGLVPMRLDLKEALGSLNDFPRSVFGMVIEDQECIEAAGEVVGDPPSDVVRLILDEKGGGDAWHKFSSPALSDSKAAMKV</sequence>
<reference evidence="1 2" key="1">
    <citation type="journal article" date="2016" name="Microb. Cell Fact.">
        <title>Dissection of exopolysaccharide biosynthesis in Kozakia baliensis.</title>
        <authorList>
            <person name="Brandt J.U."/>
            <person name="Jakob F."/>
            <person name="Behr J."/>
            <person name="Geissler A.J."/>
            <person name="Vogel R.F."/>
        </authorList>
    </citation>
    <scope>NUCLEOTIDE SEQUENCE [LARGE SCALE GENOMIC DNA]</scope>
    <source>
        <strain evidence="1 2">DSM 14400</strain>
    </source>
</reference>